<feature type="region of interest" description="Disordered" evidence="1">
    <location>
        <begin position="282"/>
        <end position="321"/>
    </location>
</feature>
<feature type="domain" description="Flagellar hook-length control protein-like C-terminal" evidence="2">
    <location>
        <begin position="337"/>
        <end position="417"/>
    </location>
</feature>
<sequence length="465" mass="44964">MEQARISTPQGTQSPQAARTRQHTAQKGTTDDAAGAGAAQAGSFLALLAAQDPELIEGDPLAADPGAGDASLLAQNLGDPSALAGFQALAAADSMAAQQWQGLVGQGAVAAGSDGAASGLSTVGWGGAARGALAGLGQDADAAAALNGRLLATDGLVAQTAALDGGAQGAQTPSTATMGFGRQFSRMHAAALQRGGGEAGTGLAGGAGDALAARTGGRVDAKQAASTTTDLSAASPALAALVREVGAGTHRALGDNLGAAGLDAAALAGQDPAAAVAATSARSGADAGGGDSSAQGGAGGLAEAGADTSSTYSVDGTSGAPGFDELAQASMEEQLAEQVTYWANQKSQNAEMTLNRDGQPLAVTVSLSGNEAHVSFRSDQEQTRTLLDQSMAQLSDLLRGEGLVLSGMTVGTSGGQGAAAGDGGQQRDGRAGEGQQATVKVAGPADVSQRLAGSSTRSSGVDVFV</sequence>
<reference evidence="3 4" key="1">
    <citation type="submission" date="2020-08" db="EMBL/GenBank/DDBJ databases">
        <title>Functional genomics of gut bacteria from endangered species of beetles.</title>
        <authorList>
            <person name="Carlos-Shanley C."/>
        </authorList>
    </citation>
    <scope>NUCLEOTIDE SEQUENCE [LARGE SCALE GENOMIC DNA]</scope>
    <source>
        <strain evidence="3 4">S00198</strain>
    </source>
</reference>
<keyword evidence="3" id="KW-0969">Cilium</keyword>
<dbReference type="Gene3D" id="3.30.750.140">
    <property type="match status" value="1"/>
</dbReference>
<dbReference type="EMBL" id="JACHLK010000008">
    <property type="protein sequence ID" value="MBB6561511.1"/>
    <property type="molecule type" value="Genomic_DNA"/>
</dbReference>
<evidence type="ECO:0000313" key="3">
    <source>
        <dbReference type="EMBL" id="MBB6561511.1"/>
    </source>
</evidence>
<name>A0A7X0UAQ6_9BURK</name>
<dbReference type="Pfam" id="PF02120">
    <property type="entry name" value="Flg_hook"/>
    <property type="match status" value="1"/>
</dbReference>
<keyword evidence="4" id="KW-1185">Reference proteome</keyword>
<organism evidence="3 4">
    <name type="scientific">Acidovorax soli</name>
    <dbReference type="NCBI Taxonomy" id="592050"/>
    <lineage>
        <taxon>Bacteria</taxon>
        <taxon>Pseudomonadati</taxon>
        <taxon>Pseudomonadota</taxon>
        <taxon>Betaproteobacteria</taxon>
        <taxon>Burkholderiales</taxon>
        <taxon>Comamonadaceae</taxon>
        <taxon>Acidovorax</taxon>
    </lineage>
</organism>
<feature type="compositionally biased region" description="Polar residues" evidence="1">
    <location>
        <begin position="1"/>
        <end position="28"/>
    </location>
</feature>
<accession>A0A7X0UAQ6</accession>
<comment type="caution">
    <text evidence="3">The sequence shown here is derived from an EMBL/GenBank/DDBJ whole genome shotgun (WGS) entry which is preliminary data.</text>
</comment>
<evidence type="ECO:0000313" key="4">
    <source>
        <dbReference type="Proteomes" id="UP000575083"/>
    </source>
</evidence>
<feature type="compositionally biased region" description="Gly residues" evidence="1">
    <location>
        <begin position="286"/>
        <end position="302"/>
    </location>
</feature>
<dbReference type="InterPro" id="IPR038610">
    <property type="entry name" value="FliK-like_C_sf"/>
</dbReference>
<keyword evidence="3" id="KW-0282">Flagellum</keyword>
<evidence type="ECO:0000259" key="2">
    <source>
        <dbReference type="Pfam" id="PF02120"/>
    </source>
</evidence>
<keyword evidence="3" id="KW-0966">Cell projection</keyword>
<dbReference type="Proteomes" id="UP000575083">
    <property type="component" value="Unassembled WGS sequence"/>
</dbReference>
<protein>
    <submittedName>
        <fullName evidence="3">Flagellar hook-length control protein FliK</fullName>
    </submittedName>
</protein>
<dbReference type="RefSeq" id="WP_260420308.1">
    <property type="nucleotide sequence ID" value="NZ_JACHLK010000008.1"/>
</dbReference>
<dbReference type="InterPro" id="IPR021136">
    <property type="entry name" value="Flagellar_hook_control-like_C"/>
</dbReference>
<evidence type="ECO:0000256" key="1">
    <source>
        <dbReference type="SAM" id="MobiDB-lite"/>
    </source>
</evidence>
<gene>
    <name evidence="3" type="ORF">HNP48_004204</name>
</gene>
<proteinExistence type="predicted"/>
<dbReference type="CDD" id="cd17470">
    <property type="entry name" value="T3SS_Flik_C"/>
    <property type="match status" value="1"/>
</dbReference>
<feature type="compositionally biased region" description="Gly residues" evidence="1">
    <location>
        <begin position="414"/>
        <end position="424"/>
    </location>
</feature>
<feature type="region of interest" description="Disordered" evidence="1">
    <location>
        <begin position="414"/>
        <end position="459"/>
    </location>
</feature>
<feature type="region of interest" description="Disordered" evidence="1">
    <location>
        <begin position="1"/>
        <end position="36"/>
    </location>
</feature>
<dbReference type="AlphaFoldDB" id="A0A7X0UAQ6"/>